<evidence type="ECO:0000313" key="6">
    <source>
        <dbReference type="EMBL" id="WOF21930.1"/>
    </source>
</evidence>
<keyword evidence="2" id="KW-0238">DNA-binding</keyword>
<dbReference type="Gene3D" id="1.10.10.60">
    <property type="entry name" value="Homeodomain-like"/>
    <property type="match status" value="1"/>
</dbReference>
<dbReference type="InterPro" id="IPR018060">
    <property type="entry name" value="HTH_AraC"/>
</dbReference>
<keyword evidence="7" id="KW-1185">Reference proteome</keyword>
<evidence type="ECO:0000256" key="2">
    <source>
        <dbReference type="ARBA" id="ARBA00023125"/>
    </source>
</evidence>
<dbReference type="InterPro" id="IPR050204">
    <property type="entry name" value="AraC_XylS_family_regulators"/>
</dbReference>
<protein>
    <submittedName>
        <fullName evidence="6">AraC family transcriptional regulator</fullName>
    </submittedName>
</protein>
<organism evidence="6 7">
    <name type="scientific">Microbacterium betulae</name>
    <dbReference type="NCBI Taxonomy" id="2981139"/>
    <lineage>
        <taxon>Bacteria</taxon>
        <taxon>Bacillati</taxon>
        <taxon>Actinomycetota</taxon>
        <taxon>Actinomycetes</taxon>
        <taxon>Micrococcales</taxon>
        <taxon>Microbacteriaceae</taxon>
        <taxon>Microbacterium</taxon>
    </lineage>
</organism>
<evidence type="ECO:0000313" key="7">
    <source>
        <dbReference type="Proteomes" id="UP001305498"/>
    </source>
</evidence>
<dbReference type="GO" id="GO:0043565">
    <property type="term" value="F:sequence-specific DNA binding"/>
    <property type="evidence" value="ECO:0007669"/>
    <property type="project" value="InterPro"/>
</dbReference>
<dbReference type="EMBL" id="CP118157">
    <property type="protein sequence ID" value="WOF21930.1"/>
    <property type="molecule type" value="Genomic_DNA"/>
</dbReference>
<dbReference type="AlphaFoldDB" id="A0AA97I5V9"/>
<evidence type="ECO:0000256" key="1">
    <source>
        <dbReference type="ARBA" id="ARBA00023015"/>
    </source>
</evidence>
<dbReference type="SMART" id="SM00342">
    <property type="entry name" value="HTH_ARAC"/>
    <property type="match status" value="1"/>
</dbReference>
<gene>
    <name evidence="6" type="ORF">N8K70_11110</name>
</gene>
<evidence type="ECO:0000256" key="3">
    <source>
        <dbReference type="ARBA" id="ARBA00023163"/>
    </source>
</evidence>
<reference evidence="6 7" key="1">
    <citation type="submission" date="2023-02" db="EMBL/GenBank/DDBJ databases">
        <title>Microbacterium betulae sp. nov., isolated from birch wood.</title>
        <authorList>
            <person name="Pasciak M."/>
            <person name="Pawlik K.J."/>
            <person name="Martynowski D."/>
            <person name="Laczmanski L."/>
            <person name="Ciekot J."/>
            <person name="Szponar B."/>
            <person name="Wojcik-Fatla A."/>
            <person name="Mackiewicz B."/>
            <person name="Farian E."/>
            <person name="Cholewa G."/>
            <person name="Cholewa A."/>
            <person name="Dutkiewicz J."/>
        </authorList>
    </citation>
    <scope>NUCLEOTIDE SEQUENCE [LARGE SCALE GENOMIC DNA]</scope>
    <source>
        <strain evidence="6 7">AB</strain>
    </source>
</reference>
<dbReference type="GO" id="GO:0003700">
    <property type="term" value="F:DNA-binding transcription factor activity"/>
    <property type="evidence" value="ECO:0007669"/>
    <property type="project" value="InterPro"/>
</dbReference>
<dbReference type="PANTHER" id="PTHR46796:SF13">
    <property type="entry name" value="HTH-TYPE TRANSCRIPTIONAL ACTIVATOR RHAS"/>
    <property type="match status" value="1"/>
</dbReference>
<dbReference type="Proteomes" id="UP001305498">
    <property type="component" value="Chromosome"/>
</dbReference>
<dbReference type="Pfam" id="PF12833">
    <property type="entry name" value="HTH_18"/>
    <property type="match status" value="1"/>
</dbReference>
<dbReference type="SUPFAM" id="SSF46689">
    <property type="entry name" value="Homeodomain-like"/>
    <property type="match status" value="2"/>
</dbReference>
<feature type="region of interest" description="Disordered" evidence="4">
    <location>
        <begin position="1"/>
        <end position="21"/>
    </location>
</feature>
<dbReference type="InterPro" id="IPR009057">
    <property type="entry name" value="Homeodomain-like_sf"/>
</dbReference>
<dbReference type="RefSeq" id="WP_317138407.1">
    <property type="nucleotide sequence ID" value="NZ_CP118157.1"/>
</dbReference>
<keyword evidence="3" id="KW-0804">Transcription</keyword>
<dbReference type="PROSITE" id="PS01124">
    <property type="entry name" value="HTH_ARAC_FAMILY_2"/>
    <property type="match status" value="1"/>
</dbReference>
<dbReference type="PANTHER" id="PTHR46796">
    <property type="entry name" value="HTH-TYPE TRANSCRIPTIONAL ACTIVATOR RHAS-RELATED"/>
    <property type="match status" value="1"/>
</dbReference>
<feature type="domain" description="HTH araC/xylS-type" evidence="5">
    <location>
        <begin position="212"/>
        <end position="310"/>
    </location>
</feature>
<evidence type="ECO:0000259" key="5">
    <source>
        <dbReference type="PROSITE" id="PS01124"/>
    </source>
</evidence>
<dbReference type="KEGG" id="mbet:N8K70_11110"/>
<keyword evidence="1" id="KW-0805">Transcription regulation</keyword>
<proteinExistence type="predicted"/>
<accession>A0AA97I5V9</accession>
<name>A0AA97I5V9_9MICO</name>
<evidence type="ECO:0000256" key="4">
    <source>
        <dbReference type="SAM" id="MobiDB-lite"/>
    </source>
</evidence>
<sequence length="321" mass="35391">MTTKRNELQPSATGPPRSPDYSPILVRTGSFHRVSEPAAFDCINVVVIRDGSALLHGEFGVEAVALGHVALLGANVRYTTEPDGHVTSTVVHLDPDYVADQIFWQYAHALHDRLDAKELFAGLFSQTAQVIRLGEDRVGMLMPWLDEMAALSASKDAGGHFLRMQALWLLIADVLNPHLRVTPGLAKATGPALARPTLPRGRSFVSIRGELLAVRDALHQDPARDWTLPELAATANLSVRQLTRVFSATFGKTPHAYLTMLRVERMAKILRETDTTVAEAGRRAGWRSRSRANEAFREFTGNTPWAYRESSRRARPQADAG</sequence>